<reference evidence="4" key="1">
    <citation type="journal article" date="2013" name="Science">
        <title>The Amborella genome and the evolution of flowering plants.</title>
        <authorList>
            <consortium name="Amborella Genome Project"/>
        </authorList>
    </citation>
    <scope>NUCLEOTIDE SEQUENCE [LARGE SCALE GENOMIC DNA]</scope>
</reference>
<evidence type="ECO:0008006" key="5">
    <source>
        <dbReference type="Google" id="ProtNLM"/>
    </source>
</evidence>
<accession>W1NL14</accession>
<name>W1NL14_AMBTC</name>
<dbReference type="Pfam" id="PF13041">
    <property type="entry name" value="PPR_2"/>
    <property type="match status" value="1"/>
</dbReference>
<protein>
    <recommendedName>
        <fullName evidence="5">Pentatricopeptide repeat-containing protein</fullName>
    </recommendedName>
</protein>
<evidence type="ECO:0000313" key="4">
    <source>
        <dbReference type="Proteomes" id="UP000017836"/>
    </source>
</evidence>
<dbReference type="OMA" id="MEWADMG"/>
<dbReference type="Gene3D" id="1.25.40.10">
    <property type="entry name" value="Tetratricopeptide repeat domain"/>
    <property type="match status" value="2"/>
</dbReference>
<dbReference type="InterPro" id="IPR002885">
    <property type="entry name" value="PPR_rpt"/>
</dbReference>
<dbReference type="FunFam" id="1.25.40.10:FF:000381">
    <property type="entry name" value="Pentatricopeptide repeat-containing protein"/>
    <property type="match status" value="1"/>
</dbReference>
<proteinExistence type="predicted"/>
<dbReference type="Gramene" id="ERM95910">
    <property type="protein sequence ID" value="ERM95910"/>
    <property type="gene ID" value="AMTR_s00060p00171810"/>
</dbReference>
<dbReference type="PANTHER" id="PTHR47926">
    <property type="entry name" value="PENTATRICOPEPTIDE REPEAT-CONTAINING PROTEIN"/>
    <property type="match status" value="1"/>
</dbReference>
<sequence>MLSTATNLQLLKQCLPLTPHIRSYSLAVPPHLLRDSDLYAFLLQSCTWNKDIKTGGAIHGRVIKSGFENQVFVCNNLLNLYTKFCDISDASRLFERMQERSIVSWNTMIGAHLQRKEETKATHLLRQMLRAENKPNAFTLSSIFQGFEGSAALEKARQLQALTLKLGLILDLFVGSSIINMYSKCDCLADAKGIFEELPARDIVTWSTIIAAYADSEQVMEALRIFWKDET</sequence>
<dbReference type="PANTHER" id="PTHR47926:SF347">
    <property type="entry name" value="PENTATRICOPEPTIDE REPEAT-CONTAINING PROTEIN"/>
    <property type="match status" value="1"/>
</dbReference>
<dbReference type="HOGENOM" id="CLU_1201273_0_0_1"/>
<dbReference type="PROSITE" id="PS51375">
    <property type="entry name" value="PPR"/>
    <property type="match status" value="1"/>
</dbReference>
<organism evidence="3 4">
    <name type="scientific">Amborella trichopoda</name>
    <dbReference type="NCBI Taxonomy" id="13333"/>
    <lineage>
        <taxon>Eukaryota</taxon>
        <taxon>Viridiplantae</taxon>
        <taxon>Streptophyta</taxon>
        <taxon>Embryophyta</taxon>
        <taxon>Tracheophyta</taxon>
        <taxon>Spermatophyta</taxon>
        <taxon>Magnoliopsida</taxon>
        <taxon>Amborellales</taxon>
        <taxon>Amborellaceae</taxon>
        <taxon>Amborella</taxon>
    </lineage>
</organism>
<dbReference type="InterPro" id="IPR046960">
    <property type="entry name" value="PPR_At4g14850-like_plant"/>
</dbReference>
<dbReference type="AlphaFoldDB" id="W1NL14"/>
<dbReference type="eggNOG" id="KOG4197">
    <property type="taxonomic scope" value="Eukaryota"/>
</dbReference>
<dbReference type="GO" id="GO:0003723">
    <property type="term" value="F:RNA binding"/>
    <property type="evidence" value="ECO:0007669"/>
    <property type="project" value="InterPro"/>
</dbReference>
<dbReference type="Proteomes" id="UP000017836">
    <property type="component" value="Unassembled WGS sequence"/>
</dbReference>
<evidence type="ECO:0000313" key="3">
    <source>
        <dbReference type="EMBL" id="ERM95910.1"/>
    </source>
</evidence>
<dbReference type="STRING" id="13333.W1NL14"/>
<feature type="repeat" description="PPR" evidence="2">
    <location>
        <begin position="101"/>
        <end position="135"/>
    </location>
</feature>
<dbReference type="NCBIfam" id="TIGR00756">
    <property type="entry name" value="PPR"/>
    <property type="match status" value="2"/>
</dbReference>
<keyword evidence="1" id="KW-0677">Repeat</keyword>
<dbReference type="KEGG" id="atr:18423834"/>
<evidence type="ECO:0000256" key="2">
    <source>
        <dbReference type="PROSITE-ProRule" id="PRU00708"/>
    </source>
</evidence>
<dbReference type="OrthoDB" id="749581at2759"/>
<keyword evidence="4" id="KW-1185">Reference proteome</keyword>
<dbReference type="EMBL" id="KI397373">
    <property type="protein sequence ID" value="ERM95910.1"/>
    <property type="molecule type" value="Genomic_DNA"/>
</dbReference>
<evidence type="ECO:0000256" key="1">
    <source>
        <dbReference type="ARBA" id="ARBA00022737"/>
    </source>
</evidence>
<dbReference type="InterPro" id="IPR011990">
    <property type="entry name" value="TPR-like_helical_dom_sf"/>
</dbReference>
<gene>
    <name evidence="3" type="ORF">AMTR_s00060p00171810</name>
</gene>
<dbReference type="GO" id="GO:0009451">
    <property type="term" value="P:RNA modification"/>
    <property type="evidence" value="ECO:0007669"/>
    <property type="project" value="InterPro"/>
</dbReference>
<dbReference type="Pfam" id="PF01535">
    <property type="entry name" value="PPR"/>
    <property type="match status" value="2"/>
</dbReference>